<evidence type="ECO:0000313" key="2">
    <source>
        <dbReference type="WBParaSite" id="nRc.2.0.1.t41131-RA"/>
    </source>
</evidence>
<accession>A0A915KQU9</accession>
<protein>
    <submittedName>
        <fullName evidence="2">Uncharacterized protein</fullName>
    </submittedName>
</protein>
<proteinExistence type="predicted"/>
<name>A0A915KQU9_ROMCU</name>
<reference evidence="2" key="1">
    <citation type="submission" date="2022-11" db="UniProtKB">
        <authorList>
            <consortium name="WormBaseParasite"/>
        </authorList>
    </citation>
    <scope>IDENTIFICATION</scope>
</reference>
<dbReference type="Proteomes" id="UP000887565">
    <property type="component" value="Unplaced"/>
</dbReference>
<evidence type="ECO:0000313" key="1">
    <source>
        <dbReference type="Proteomes" id="UP000887565"/>
    </source>
</evidence>
<organism evidence="1 2">
    <name type="scientific">Romanomermis culicivorax</name>
    <name type="common">Nematode worm</name>
    <dbReference type="NCBI Taxonomy" id="13658"/>
    <lineage>
        <taxon>Eukaryota</taxon>
        <taxon>Metazoa</taxon>
        <taxon>Ecdysozoa</taxon>
        <taxon>Nematoda</taxon>
        <taxon>Enoplea</taxon>
        <taxon>Dorylaimia</taxon>
        <taxon>Mermithida</taxon>
        <taxon>Mermithoidea</taxon>
        <taxon>Mermithidae</taxon>
        <taxon>Romanomermis</taxon>
    </lineage>
</organism>
<sequence>MKIVKIRREDTSYTFVNLIAILFEYVLLKRLQVQHLFINNLGIYIVYSKIKSTLDDIKIIDLIEPLLSVPISSETNNPTFALPSEGFRKYRMLSKSKTSE</sequence>
<dbReference type="WBParaSite" id="nRc.2.0.1.t41131-RA">
    <property type="protein sequence ID" value="nRc.2.0.1.t41131-RA"/>
    <property type="gene ID" value="nRc.2.0.1.g41131"/>
</dbReference>
<dbReference type="AlphaFoldDB" id="A0A915KQU9"/>
<keyword evidence="1" id="KW-1185">Reference proteome</keyword>